<dbReference type="InterPro" id="IPR012902">
    <property type="entry name" value="N_methyl_site"/>
</dbReference>
<gene>
    <name evidence="2" type="ORF">G3M78_12895</name>
</gene>
<dbReference type="NCBIfam" id="TIGR02532">
    <property type="entry name" value="IV_pilin_GFxxxE"/>
    <property type="match status" value="1"/>
</dbReference>
<dbReference type="KEGG" id="nva:G3M78_12895"/>
<organism evidence="2 3">
    <name type="scientific">Candidatus Nitrohelix vancouverensis</name>
    <dbReference type="NCBI Taxonomy" id="2705534"/>
    <lineage>
        <taxon>Bacteria</taxon>
        <taxon>Pseudomonadati</taxon>
        <taxon>Nitrospinota/Tectimicrobiota group</taxon>
        <taxon>Nitrospinota</taxon>
        <taxon>Nitrospinia</taxon>
        <taxon>Nitrospinales</taxon>
        <taxon>Nitrospinaceae</taxon>
        <taxon>Candidatus Nitrohelix</taxon>
    </lineage>
</organism>
<accession>A0A7T0G4E8</accession>
<dbReference type="EMBL" id="CP048620">
    <property type="protein sequence ID" value="QPJ66241.1"/>
    <property type="molecule type" value="Genomic_DNA"/>
</dbReference>
<name>A0A7T0G4E8_9BACT</name>
<proteinExistence type="predicted"/>
<dbReference type="Proteomes" id="UP000594464">
    <property type="component" value="Chromosome"/>
</dbReference>
<keyword evidence="1" id="KW-0472">Membrane</keyword>
<reference evidence="3" key="1">
    <citation type="submission" date="2020-02" db="EMBL/GenBank/DDBJ databases">
        <title>Genomic and physiological characterization of two novel Nitrospinaceae genera.</title>
        <authorList>
            <person name="Mueller A.J."/>
            <person name="Jung M.-Y."/>
            <person name="Strachan C.R."/>
            <person name="Herbold C.W."/>
            <person name="Kirkegaard R.H."/>
            <person name="Daims H."/>
        </authorList>
    </citation>
    <scope>NUCLEOTIDE SEQUENCE [LARGE SCALE GENOMIC DNA]</scope>
</reference>
<evidence type="ECO:0000313" key="2">
    <source>
        <dbReference type="EMBL" id="QPJ66241.1"/>
    </source>
</evidence>
<keyword evidence="1" id="KW-1133">Transmembrane helix</keyword>
<protein>
    <submittedName>
        <fullName evidence="2">Type II secretion system protein</fullName>
    </submittedName>
</protein>
<evidence type="ECO:0000313" key="3">
    <source>
        <dbReference type="Proteomes" id="UP000594464"/>
    </source>
</evidence>
<keyword evidence="1" id="KW-0812">Transmembrane</keyword>
<sequence>MKSISQSDGFTLLELILSLAIVALMVGLSLGGIRLGIMARDAGDNKAETHQRLRTIAQQLGQKIKSNYPVYIQKKDQTFARDEANLQAAKRSLAFQGGENFVRLVTFSPPLTGDPEHAPFAHETLIYQGELPKTGETGIILMEREIQGDNLFTYIEPDQPDSRFYMLSKDVKYLKFRYYQMEKIPKNELESQSNPSITHRGLWVDEIFNVSARQLTEAEIERNKRLGIQGDDAISLPRAIEISIGLTEQPIGEEEAVVAYAPPIIIPLNSGMEFALPAREAEDAAN</sequence>
<evidence type="ECO:0000256" key="1">
    <source>
        <dbReference type="SAM" id="Phobius"/>
    </source>
</evidence>
<dbReference type="AlphaFoldDB" id="A0A7T0G4E8"/>
<feature type="transmembrane region" description="Helical" evidence="1">
    <location>
        <begin position="15"/>
        <end position="37"/>
    </location>
</feature>
<dbReference type="Pfam" id="PF07963">
    <property type="entry name" value="N_methyl"/>
    <property type="match status" value="1"/>
</dbReference>